<keyword evidence="1" id="KW-0472">Membrane</keyword>
<dbReference type="EMBL" id="BLIO01000001">
    <property type="protein sequence ID" value="GFE13192.1"/>
    <property type="molecule type" value="Genomic_DNA"/>
</dbReference>
<sequence length="111" mass="11091">MKNNHPFPALSETGGGLAPALGPLTPLVGAAFLGAMIKAIGVKWGGGFYAPTGIGFELLLATAAGALCLMGAGGIALDRAMPLLRQHRLSYGVAAVPLGTGTPTILLIIRG</sequence>
<name>A0A640SQU7_9ACTN</name>
<gene>
    <name evidence="2" type="ORF">Sgleb_12390</name>
</gene>
<accession>A0A640SQU7</accession>
<feature type="transmembrane region" description="Helical" evidence="1">
    <location>
        <begin position="89"/>
        <end position="109"/>
    </location>
</feature>
<evidence type="ECO:0000256" key="1">
    <source>
        <dbReference type="SAM" id="Phobius"/>
    </source>
</evidence>
<reference evidence="2 3" key="1">
    <citation type="submission" date="2019-12" db="EMBL/GenBank/DDBJ databases">
        <title>Whole genome shotgun sequence of Streptomyces hygroscopicus subsp. glebosus NBRC 13786.</title>
        <authorList>
            <person name="Ichikawa N."/>
            <person name="Kimura A."/>
            <person name="Kitahashi Y."/>
            <person name="Komaki H."/>
            <person name="Tamura T."/>
        </authorList>
    </citation>
    <scope>NUCLEOTIDE SEQUENCE [LARGE SCALE GENOMIC DNA]</scope>
    <source>
        <strain evidence="2 3">NBRC 13786</strain>
    </source>
</reference>
<dbReference type="Proteomes" id="UP000430079">
    <property type="component" value="Unassembled WGS sequence"/>
</dbReference>
<keyword evidence="1" id="KW-1133">Transmembrane helix</keyword>
<evidence type="ECO:0000313" key="2">
    <source>
        <dbReference type="EMBL" id="GFE13192.1"/>
    </source>
</evidence>
<protein>
    <submittedName>
        <fullName evidence="2">Uncharacterized protein</fullName>
    </submittedName>
</protein>
<dbReference type="RefSeq" id="WP_190145186.1">
    <property type="nucleotide sequence ID" value="NZ_BLIO01000001.1"/>
</dbReference>
<keyword evidence="1" id="KW-0812">Transmembrane</keyword>
<feature type="transmembrane region" description="Helical" evidence="1">
    <location>
        <begin position="20"/>
        <end position="42"/>
    </location>
</feature>
<keyword evidence="3" id="KW-1185">Reference proteome</keyword>
<evidence type="ECO:0000313" key="3">
    <source>
        <dbReference type="Proteomes" id="UP000430079"/>
    </source>
</evidence>
<comment type="caution">
    <text evidence="2">The sequence shown here is derived from an EMBL/GenBank/DDBJ whole genome shotgun (WGS) entry which is preliminary data.</text>
</comment>
<proteinExistence type="predicted"/>
<dbReference type="AlphaFoldDB" id="A0A640SQU7"/>
<feature type="transmembrane region" description="Helical" evidence="1">
    <location>
        <begin position="54"/>
        <end position="77"/>
    </location>
</feature>
<organism evidence="2 3">
    <name type="scientific">Streptomyces glebosus</name>
    <dbReference type="NCBI Taxonomy" id="249580"/>
    <lineage>
        <taxon>Bacteria</taxon>
        <taxon>Bacillati</taxon>
        <taxon>Actinomycetota</taxon>
        <taxon>Actinomycetes</taxon>
        <taxon>Kitasatosporales</taxon>
        <taxon>Streptomycetaceae</taxon>
        <taxon>Streptomyces</taxon>
    </lineage>
</organism>